<accession>A0A0E9UB44</accession>
<sequence length="84" mass="9566">MSDKELKIVSFKPGMELKVKGVPMGWCERFSIHVGHSKDEVALHFDVRFNYADDNRVIVLNSRKNGHWQEEVKDTCFLSSGAAV</sequence>
<proteinExistence type="predicted"/>
<feature type="domain" description="Galectin" evidence="3">
    <location>
        <begin position="3"/>
        <end position="84"/>
    </location>
</feature>
<dbReference type="Gene3D" id="2.60.120.200">
    <property type="match status" value="1"/>
</dbReference>
<dbReference type="InterPro" id="IPR001079">
    <property type="entry name" value="Galectin_CRD"/>
</dbReference>
<dbReference type="PROSITE" id="PS51304">
    <property type="entry name" value="GALECTIN"/>
    <property type="match status" value="1"/>
</dbReference>
<protein>
    <recommendedName>
        <fullName evidence="2">Galectin</fullName>
    </recommendedName>
</protein>
<dbReference type="InterPro" id="IPR013320">
    <property type="entry name" value="ConA-like_dom_sf"/>
</dbReference>
<evidence type="ECO:0000259" key="3">
    <source>
        <dbReference type="PROSITE" id="PS51304"/>
    </source>
</evidence>
<dbReference type="AlphaFoldDB" id="A0A0E9UB44"/>
<organism evidence="4">
    <name type="scientific">Anguilla anguilla</name>
    <name type="common">European freshwater eel</name>
    <name type="synonym">Muraena anguilla</name>
    <dbReference type="NCBI Taxonomy" id="7936"/>
    <lineage>
        <taxon>Eukaryota</taxon>
        <taxon>Metazoa</taxon>
        <taxon>Chordata</taxon>
        <taxon>Craniata</taxon>
        <taxon>Vertebrata</taxon>
        <taxon>Euteleostomi</taxon>
        <taxon>Actinopterygii</taxon>
        <taxon>Neopterygii</taxon>
        <taxon>Teleostei</taxon>
        <taxon>Anguilliformes</taxon>
        <taxon>Anguillidae</taxon>
        <taxon>Anguilla</taxon>
    </lineage>
</organism>
<evidence type="ECO:0000256" key="1">
    <source>
        <dbReference type="ARBA" id="ARBA00022734"/>
    </source>
</evidence>
<reference evidence="4" key="1">
    <citation type="submission" date="2014-11" db="EMBL/GenBank/DDBJ databases">
        <authorList>
            <person name="Amaro Gonzalez C."/>
        </authorList>
    </citation>
    <scope>NUCLEOTIDE SEQUENCE</scope>
</reference>
<dbReference type="Pfam" id="PF00337">
    <property type="entry name" value="Gal-bind_lectin"/>
    <property type="match status" value="1"/>
</dbReference>
<dbReference type="SUPFAM" id="SSF49899">
    <property type="entry name" value="Concanavalin A-like lectins/glucanases"/>
    <property type="match status" value="1"/>
</dbReference>
<reference evidence="4" key="2">
    <citation type="journal article" date="2015" name="Fish Shellfish Immunol.">
        <title>Early steps in the European eel (Anguilla anguilla)-Vibrio vulnificus interaction in the gills: Role of the RtxA13 toxin.</title>
        <authorList>
            <person name="Callol A."/>
            <person name="Pajuelo D."/>
            <person name="Ebbesson L."/>
            <person name="Teles M."/>
            <person name="MacKenzie S."/>
            <person name="Amaro C."/>
        </authorList>
    </citation>
    <scope>NUCLEOTIDE SEQUENCE</scope>
</reference>
<dbReference type="EMBL" id="GBXM01046384">
    <property type="protein sequence ID" value="JAH62193.1"/>
    <property type="molecule type" value="Transcribed_RNA"/>
</dbReference>
<keyword evidence="1 2" id="KW-0430">Lectin</keyword>
<dbReference type="GO" id="GO:0030246">
    <property type="term" value="F:carbohydrate binding"/>
    <property type="evidence" value="ECO:0007669"/>
    <property type="project" value="UniProtKB-UniRule"/>
</dbReference>
<name>A0A0E9UB44_ANGAN</name>
<evidence type="ECO:0000256" key="2">
    <source>
        <dbReference type="RuleBase" id="RU102079"/>
    </source>
</evidence>
<evidence type="ECO:0000313" key="4">
    <source>
        <dbReference type="EMBL" id="JAH62193.1"/>
    </source>
</evidence>